<comment type="catalytic activity">
    <reaction evidence="1">
        <text>Endonucleolytic cleavage to 5'-phosphomonoester.</text>
        <dbReference type="EC" id="3.1.26.4"/>
    </reaction>
</comment>
<evidence type="ECO:0000259" key="8">
    <source>
        <dbReference type="PROSITE" id="PS50879"/>
    </source>
</evidence>
<keyword evidence="7" id="KW-0378">Hydrolase</keyword>
<organism evidence="9 10">
    <name type="scientific">Tilletia caries</name>
    <name type="common">wheat bunt fungus</name>
    <dbReference type="NCBI Taxonomy" id="13290"/>
    <lineage>
        <taxon>Eukaryota</taxon>
        <taxon>Fungi</taxon>
        <taxon>Dikarya</taxon>
        <taxon>Basidiomycota</taxon>
        <taxon>Ustilaginomycotina</taxon>
        <taxon>Exobasidiomycetes</taxon>
        <taxon>Tilletiales</taxon>
        <taxon>Tilletiaceae</taxon>
        <taxon>Tilletia</taxon>
    </lineage>
</organism>
<evidence type="ECO:0000256" key="7">
    <source>
        <dbReference type="ARBA" id="ARBA00022801"/>
    </source>
</evidence>
<comment type="similarity">
    <text evidence="2">Belongs to the RNase H family.</text>
</comment>
<dbReference type="GO" id="GO:0003676">
    <property type="term" value="F:nucleic acid binding"/>
    <property type="evidence" value="ECO:0007669"/>
    <property type="project" value="InterPro"/>
</dbReference>
<reference evidence="9" key="1">
    <citation type="submission" date="2016-04" db="EMBL/GenBank/DDBJ databases">
        <authorList>
            <person name="Nguyen H.D."/>
            <person name="Kesanakurti P."/>
            <person name="Cullis J."/>
            <person name="Levesque C.A."/>
            <person name="Hambleton S."/>
        </authorList>
    </citation>
    <scope>NUCLEOTIDE SEQUENCE</scope>
    <source>
        <strain evidence="9">DAOMC 238032</strain>
    </source>
</reference>
<accession>A0A8T8SCH9</accession>
<feature type="non-terminal residue" evidence="9">
    <location>
        <position position="435"/>
    </location>
</feature>
<dbReference type="PROSITE" id="PS50879">
    <property type="entry name" value="RNASE_H_1"/>
    <property type="match status" value="1"/>
</dbReference>
<dbReference type="Proteomes" id="UP000077671">
    <property type="component" value="Unassembled WGS sequence"/>
</dbReference>
<evidence type="ECO:0000313" key="9">
    <source>
        <dbReference type="EMBL" id="KAE8237148.1"/>
    </source>
</evidence>
<protein>
    <recommendedName>
        <fullName evidence="3">ribonuclease H</fullName>
        <ecNumber evidence="3">3.1.26.4</ecNumber>
    </recommendedName>
</protein>
<evidence type="ECO:0000256" key="6">
    <source>
        <dbReference type="ARBA" id="ARBA00022759"/>
    </source>
</evidence>
<evidence type="ECO:0000256" key="1">
    <source>
        <dbReference type="ARBA" id="ARBA00000077"/>
    </source>
</evidence>
<dbReference type="EMBL" id="LWDD02003441">
    <property type="protein sequence ID" value="KAE8237148.1"/>
    <property type="molecule type" value="Genomic_DNA"/>
</dbReference>
<keyword evidence="5" id="KW-0479">Metal-binding</keyword>
<dbReference type="EC" id="3.1.26.4" evidence="3"/>
<dbReference type="GO" id="GO:0004523">
    <property type="term" value="F:RNA-DNA hybrid ribonuclease activity"/>
    <property type="evidence" value="ECO:0007669"/>
    <property type="project" value="UniProtKB-EC"/>
</dbReference>
<dbReference type="CDD" id="cd09276">
    <property type="entry name" value="Rnase_HI_RT_non_LTR"/>
    <property type="match status" value="1"/>
</dbReference>
<dbReference type="PANTHER" id="PTHR10642:SF26">
    <property type="entry name" value="RIBONUCLEASE H1"/>
    <property type="match status" value="1"/>
</dbReference>
<proteinExistence type="inferred from homology"/>
<dbReference type="InterPro" id="IPR036397">
    <property type="entry name" value="RNaseH_sf"/>
</dbReference>
<evidence type="ECO:0000256" key="5">
    <source>
        <dbReference type="ARBA" id="ARBA00022723"/>
    </source>
</evidence>
<keyword evidence="6" id="KW-0255">Endonuclease</keyword>
<sequence>MGSRLPQAESVKILGVTFQADGKFTTHTNDVVRKATSAVHALLGHGNRAWGFGVDQIRQLYEVGVVPIMTYASTVWVRPLDTVRGSGGTLSQLTKVHRLAALRITGAYQSTATNVLNFEAGILPVDLKIFERQQKAFVRLIALPETHPLVPVVERAKRRPVQAIPGPLHLLCRAYPDIASAQIPRNMARDLPGSRWLQLKAEVGESKEEAIETHRTALLDSFEDTVHVYTDGSGIDGRYGAATYAANGYLVEGGYDGVKIPLGTKSTVYRAETTALHYTLATMPAEQKAHVWSDSKALLHAINSGPASDYMVRAIQDRWEELGDKVRISWIPGHMGVIGNEAVDEEAKEAARMPCDEELQEAASLKLAAARSMWGIWQRKWDEGVTGRALRKVNKLKVGETRKLYRGLSRATVSLVVQLRTGHIGLNRYLKWRKV</sequence>
<keyword evidence="4" id="KW-0540">Nuclease</keyword>
<dbReference type="InterPro" id="IPR012337">
    <property type="entry name" value="RNaseH-like_sf"/>
</dbReference>
<dbReference type="InterPro" id="IPR002156">
    <property type="entry name" value="RNaseH_domain"/>
</dbReference>
<dbReference type="PANTHER" id="PTHR10642">
    <property type="entry name" value="RIBONUCLEASE H1"/>
    <property type="match status" value="1"/>
</dbReference>
<gene>
    <name evidence="9" type="ORF">A4X03_0g9212</name>
</gene>
<dbReference type="GO" id="GO:0043137">
    <property type="term" value="P:DNA replication, removal of RNA primer"/>
    <property type="evidence" value="ECO:0007669"/>
    <property type="project" value="TreeGrafter"/>
</dbReference>
<dbReference type="SUPFAM" id="SSF53098">
    <property type="entry name" value="Ribonuclease H-like"/>
    <property type="match status" value="1"/>
</dbReference>
<feature type="domain" description="RNase H type-1" evidence="8">
    <location>
        <begin position="222"/>
        <end position="352"/>
    </location>
</feature>
<reference evidence="9" key="2">
    <citation type="journal article" date="2019" name="IMA Fungus">
        <title>Genome sequencing and comparison of five Tilletia species to identify candidate genes for the detection of regulated species infecting wheat.</title>
        <authorList>
            <person name="Nguyen H.D.T."/>
            <person name="Sultana T."/>
            <person name="Kesanakurti P."/>
            <person name="Hambleton S."/>
        </authorList>
    </citation>
    <scope>NUCLEOTIDE SEQUENCE</scope>
    <source>
        <strain evidence="9">DAOMC 238032</strain>
    </source>
</reference>
<dbReference type="GO" id="GO:0046872">
    <property type="term" value="F:metal ion binding"/>
    <property type="evidence" value="ECO:0007669"/>
    <property type="project" value="UniProtKB-KW"/>
</dbReference>
<evidence type="ECO:0000256" key="2">
    <source>
        <dbReference type="ARBA" id="ARBA00005300"/>
    </source>
</evidence>
<dbReference type="InterPro" id="IPR050092">
    <property type="entry name" value="RNase_H"/>
</dbReference>
<dbReference type="AlphaFoldDB" id="A0A8T8SCH9"/>
<name>A0A8T8SCH9_9BASI</name>
<evidence type="ECO:0000256" key="3">
    <source>
        <dbReference type="ARBA" id="ARBA00012180"/>
    </source>
</evidence>
<dbReference type="Gene3D" id="3.30.420.10">
    <property type="entry name" value="Ribonuclease H-like superfamily/Ribonuclease H"/>
    <property type="match status" value="1"/>
</dbReference>
<evidence type="ECO:0000313" key="10">
    <source>
        <dbReference type="Proteomes" id="UP000077671"/>
    </source>
</evidence>
<comment type="caution">
    <text evidence="9">The sequence shown here is derived from an EMBL/GenBank/DDBJ whole genome shotgun (WGS) entry which is preliminary data.</text>
</comment>
<evidence type="ECO:0000256" key="4">
    <source>
        <dbReference type="ARBA" id="ARBA00022722"/>
    </source>
</evidence>
<dbReference type="Pfam" id="PF00075">
    <property type="entry name" value="RNase_H"/>
    <property type="match status" value="1"/>
</dbReference>